<sequence length="147" mass="16775">MEERVDNMIGKLEGDKVDAKQLNALALAYIGDTVYDLYIRHYLIASGRVRPHLLHRTSTSFVSASAQAAVMFEILDKQLLTKEEESVARRGRNAKSGTVPKNTDQNTYRYSTAFEALLGYLYFLGREERIEHLVTFAIETIERSEKE</sequence>
<evidence type="ECO:0000256" key="3">
    <source>
        <dbReference type="ARBA" id="ARBA00022801"/>
    </source>
</evidence>
<dbReference type="InterPro" id="IPR000999">
    <property type="entry name" value="RNase_III_dom"/>
</dbReference>
<dbReference type="PIRSF" id="PIRSF005520">
    <property type="entry name" value="UCP005520"/>
    <property type="match status" value="1"/>
</dbReference>
<evidence type="ECO:0000256" key="1">
    <source>
        <dbReference type="ARBA" id="ARBA00022722"/>
    </source>
</evidence>
<organism evidence="6 7">
    <name type="scientific">Alteribacillus bidgolensis</name>
    <dbReference type="NCBI Taxonomy" id="930129"/>
    <lineage>
        <taxon>Bacteria</taxon>
        <taxon>Bacillati</taxon>
        <taxon>Bacillota</taxon>
        <taxon>Bacilli</taxon>
        <taxon>Bacillales</taxon>
        <taxon>Bacillaceae</taxon>
        <taxon>Alteribacillus</taxon>
    </lineage>
</organism>
<keyword evidence="2 4" id="KW-0255">Endonuclease</keyword>
<dbReference type="EMBL" id="FNDU01000014">
    <property type="protein sequence ID" value="SDI91344.1"/>
    <property type="molecule type" value="Genomic_DNA"/>
</dbReference>
<accession>A0A1G8PFQ1</accession>
<dbReference type="Pfam" id="PF00636">
    <property type="entry name" value="Ribonuclease_3"/>
    <property type="match status" value="1"/>
</dbReference>
<comment type="cofactor">
    <cofactor evidence="4">
        <name>Mg(2+)</name>
        <dbReference type="ChEBI" id="CHEBI:18420"/>
    </cofactor>
</comment>
<dbReference type="SUPFAM" id="SSF69065">
    <property type="entry name" value="RNase III domain-like"/>
    <property type="match status" value="1"/>
</dbReference>
<dbReference type="HAMAP" id="MF_01468">
    <property type="entry name" value="RNase_Mini_III"/>
    <property type="match status" value="1"/>
</dbReference>
<dbReference type="SMART" id="SM00535">
    <property type="entry name" value="RIBOc"/>
    <property type="match status" value="1"/>
</dbReference>
<dbReference type="CDD" id="cd00593">
    <property type="entry name" value="RIBOc"/>
    <property type="match status" value="1"/>
</dbReference>
<dbReference type="Proteomes" id="UP000199017">
    <property type="component" value="Unassembled WGS sequence"/>
</dbReference>
<feature type="domain" description="RNase III" evidence="5">
    <location>
        <begin position="10"/>
        <end position="143"/>
    </location>
</feature>
<name>A0A1G8PFQ1_9BACI</name>
<keyword evidence="4" id="KW-0694">RNA-binding</keyword>
<evidence type="ECO:0000313" key="7">
    <source>
        <dbReference type="Proteomes" id="UP000199017"/>
    </source>
</evidence>
<proteinExistence type="inferred from homology"/>
<gene>
    <name evidence="4" type="primary">mrnC</name>
    <name evidence="6" type="ORF">SAMN05216352_11469</name>
</gene>
<keyword evidence="4" id="KW-0690">Ribosome biogenesis</keyword>
<dbReference type="PANTHER" id="PTHR34276:SF1">
    <property type="entry name" value="MINI-RIBONUCLEASE 3"/>
    <property type="match status" value="1"/>
</dbReference>
<dbReference type="RefSeq" id="WP_425427996.1">
    <property type="nucleotide sequence ID" value="NZ_FNDU01000014.1"/>
</dbReference>
<dbReference type="STRING" id="930129.SAMN05216352_11469"/>
<dbReference type="InterPro" id="IPR036389">
    <property type="entry name" value="RNase_III_sf"/>
</dbReference>
<dbReference type="GO" id="GO:0006364">
    <property type="term" value="P:rRNA processing"/>
    <property type="evidence" value="ECO:0007669"/>
    <property type="project" value="UniProtKB-UniRule"/>
</dbReference>
<dbReference type="GO" id="GO:0004525">
    <property type="term" value="F:ribonuclease III activity"/>
    <property type="evidence" value="ECO:0007669"/>
    <property type="project" value="InterPro"/>
</dbReference>
<comment type="subcellular location">
    <subcellularLocation>
        <location evidence="4">Cytoplasm</location>
    </subcellularLocation>
</comment>
<keyword evidence="3 4" id="KW-0378">Hydrolase</keyword>
<evidence type="ECO:0000313" key="6">
    <source>
        <dbReference type="EMBL" id="SDI91344.1"/>
    </source>
</evidence>
<keyword evidence="4" id="KW-0460">Magnesium</keyword>
<dbReference type="GO" id="GO:0019843">
    <property type="term" value="F:rRNA binding"/>
    <property type="evidence" value="ECO:0007669"/>
    <property type="project" value="UniProtKB-UniRule"/>
</dbReference>
<evidence type="ECO:0000256" key="2">
    <source>
        <dbReference type="ARBA" id="ARBA00022759"/>
    </source>
</evidence>
<dbReference type="EC" id="3.1.26.-" evidence="4"/>
<keyword evidence="7" id="KW-1185">Reference proteome</keyword>
<dbReference type="Gene3D" id="1.10.1520.10">
    <property type="entry name" value="Ribonuclease III domain"/>
    <property type="match status" value="1"/>
</dbReference>
<comment type="similarity">
    <text evidence="4">Belongs to the MrnC RNase family.</text>
</comment>
<keyword evidence="1 4" id="KW-0540">Nuclease</keyword>
<evidence type="ECO:0000259" key="5">
    <source>
        <dbReference type="SMART" id="SM00535"/>
    </source>
</evidence>
<dbReference type="InterPro" id="IPR008226">
    <property type="entry name" value="Mini3_fam"/>
</dbReference>
<keyword evidence="4" id="KW-0698">rRNA processing</keyword>
<keyword evidence="4" id="KW-0963">Cytoplasm</keyword>
<dbReference type="AlphaFoldDB" id="A0A1G8PFQ1"/>
<reference evidence="6 7" key="1">
    <citation type="submission" date="2016-10" db="EMBL/GenBank/DDBJ databases">
        <authorList>
            <person name="de Groot N.N."/>
        </authorList>
    </citation>
    <scope>NUCLEOTIDE SEQUENCE [LARGE SCALE GENOMIC DNA]</scope>
    <source>
        <strain evidence="7">P4B,CCM 7963,CECT 7998,DSM 25260,IBRC-M 10614,KCTC 13821</strain>
    </source>
</reference>
<keyword evidence="4" id="KW-0699">rRNA-binding</keyword>
<comment type="function">
    <text evidence="4">Involved in correct processing of both the 5' and 3' ends of 23S rRNA precursor. Processes 30S rRNA precursor transcript even in absence of ribonuclease 3 (Rnc); Rnc processes 30S rRNA into smaller rRNA precursors.</text>
</comment>
<dbReference type="PANTHER" id="PTHR34276">
    <property type="entry name" value="MINI-RIBONUCLEASE 3"/>
    <property type="match status" value="1"/>
</dbReference>
<dbReference type="GO" id="GO:0005737">
    <property type="term" value="C:cytoplasm"/>
    <property type="evidence" value="ECO:0007669"/>
    <property type="project" value="UniProtKB-SubCell"/>
</dbReference>
<evidence type="ECO:0000256" key="4">
    <source>
        <dbReference type="HAMAP-Rule" id="MF_01468"/>
    </source>
</evidence>
<feature type="active site" evidence="4">
    <location>
        <position position="32"/>
    </location>
</feature>
<comment type="subunit">
    <text evidence="4">Homodimer.</text>
</comment>
<protein>
    <recommendedName>
        <fullName evidence="4">Mini-ribonuclease 3</fullName>
        <shortName evidence="4">Mini-3</shortName>
        <shortName evidence="4">Mini-RNase 3</shortName>
        <ecNumber evidence="4">3.1.26.-</ecNumber>
    </recommendedName>
    <alternativeName>
        <fullName evidence="4">Mini-RNase III</fullName>
        <shortName evidence="4">Mini-III</shortName>
    </alternativeName>
</protein>